<feature type="compositionally biased region" description="Low complexity" evidence="1">
    <location>
        <begin position="11"/>
        <end position="23"/>
    </location>
</feature>
<gene>
    <name evidence="2" type="ORF">Ocin01_06510</name>
</gene>
<organism evidence="2 3">
    <name type="scientific">Orchesella cincta</name>
    <name type="common">Springtail</name>
    <name type="synonym">Podura cincta</name>
    <dbReference type="NCBI Taxonomy" id="48709"/>
    <lineage>
        <taxon>Eukaryota</taxon>
        <taxon>Metazoa</taxon>
        <taxon>Ecdysozoa</taxon>
        <taxon>Arthropoda</taxon>
        <taxon>Hexapoda</taxon>
        <taxon>Collembola</taxon>
        <taxon>Entomobryomorpha</taxon>
        <taxon>Entomobryoidea</taxon>
        <taxon>Orchesellidae</taxon>
        <taxon>Orchesellinae</taxon>
        <taxon>Orchesella</taxon>
    </lineage>
</organism>
<protein>
    <submittedName>
        <fullName evidence="2">Uncharacterized protein</fullName>
    </submittedName>
</protein>
<dbReference type="EMBL" id="LJIJ01000228">
    <property type="protein sequence ID" value="ODN00180.1"/>
    <property type="molecule type" value="Genomic_DNA"/>
</dbReference>
<comment type="caution">
    <text evidence="2">The sequence shown here is derived from an EMBL/GenBank/DDBJ whole genome shotgun (WGS) entry which is preliminary data.</text>
</comment>
<dbReference type="AlphaFoldDB" id="A0A1D2N4I6"/>
<keyword evidence="3" id="KW-1185">Reference proteome</keyword>
<proteinExistence type="predicted"/>
<feature type="compositionally biased region" description="Polar residues" evidence="1">
    <location>
        <begin position="1"/>
        <end position="10"/>
    </location>
</feature>
<evidence type="ECO:0000256" key="1">
    <source>
        <dbReference type="SAM" id="MobiDB-lite"/>
    </source>
</evidence>
<evidence type="ECO:0000313" key="2">
    <source>
        <dbReference type="EMBL" id="ODN00180.1"/>
    </source>
</evidence>
<feature type="compositionally biased region" description="Polar residues" evidence="1">
    <location>
        <begin position="24"/>
        <end position="38"/>
    </location>
</feature>
<evidence type="ECO:0000313" key="3">
    <source>
        <dbReference type="Proteomes" id="UP000094527"/>
    </source>
</evidence>
<sequence>MASSLNGDTCSSTMSSSSSGSVSDLFQTPTEALSSVSLGSDKDQPSELGNGTPGPLGMPPKSDKRRTFRATTVEMDTTCEDKLKDCQR</sequence>
<dbReference type="Proteomes" id="UP000094527">
    <property type="component" value="Unassembled WGS sequence"/>
</dbReference>
<name>A0A1D2N4I6_ORCCI</name>
<accession>A0A1D2N4I6</accession>
<reference evidence="2 3" key="1">
    <citation type="journal article" date="2016" name="Genome Biol. Evol.">
        <title>Gene Family Evolution Reflects Adaptation to Soil Environmental Stressors in the Genome of the Collembolan Orchesella cincta.</title>
        <authorList>
            <person name="Faddeeva-Vakhrusheva A."/>
            <person name="Derks M.F."/>
            <person name="Anvar S.Y."/>
            <person name="Agamennone V."/>
            <person name="Suring W."/>
            <person name="Smit S."/>
            <person name="van Straalen N.M."/>
            <person name="Roelofs D."/>
        </authorList>
    </citation>
    <scope>NUCLEOTIDE SEQUENCE [LARGE SCALE GENOMIC DNA]</scope>
    <source>
        <tissue evidence="2">Mixed pool</tissue>
    </source>
</reference>
<feature type="region of interest" description="Disordered" evidence="1">
    <location>
        <begin position="1"/>
        <end position="73"/>
    </location>
</feature>